<name>A0A8G0PHX9_9HYPO</name>
<protein>
    <recommendedName>
        <fullName evidence="3">F-box domain-containing protein</fullName>
    </recommendedName>
</protein>
<organism evidence="1 2">
    <name type="scientific">Trichoderma simmonsii</name>
    <dbReference type="NCBI Taxonomy" id="1491479"/>
    <lineage>
        <taxon>Eukaryota</taxon>
        <taxon>Fungi</taxon>
        <taxon>Dikarya</taxon>
        <taxon>Ascomycota</taxon>
        <taxon>Pezizomycotina</taxon>
        <taxon>Sordariomycetes</taxon>
        <taxon>Hypocreomycetidae</taxon>
        <taxon>Hypocreales</taxon>
        <taxon>Hypocreaceae</taxon>
        <taxon>Trichoderma</taxon>
    </lineage>
</organism>
<proteinExistence type="predicted"/>
<evidence type="ECO:0000313" key="2">
    <source>
        <dbReference type="Proteomes" id="UP000826661"/>
    </source>
</evidence>
<dbReference type="AlphaFoldDB" id="A0A8G0PHX9"/>
<reference evidence="1 2" key="1">
    <citation type="journal article" date="2021" name="BMC Genomics">
        <title>Telomere-to-telomere genome assembly of asparaginase-producing Trichoderma simmonsii.</title>
        <authorList>
            <person name="Chung D."/>
            <person name="Kwon Y.M."/>
            <person name="Yang Y."/>
        </authorList>
    </citation>
    <scope>NUCLEOTIDE SEQUENCE [LARGE SCALE GENOMIC DNA]</scope>
    <source>
        <strain evidence="1 2">GH-Sj1</strain>
    </source>
</reference>
<gene>
    <name evidence="1" type="ORF">H0G86_010171</name>
</gene>
<dbReference type="EMBL" id="CP075868">
    <property type="protein sequence ID" value="QYT03201.1"/>
    <property type="molecule type" value="Genomic_DNA"/>
</dbReference>
<sequence>MNQLLRLASLPGEILTQICWEIVGHLDDHLGDLDQIRPEIQYDTPSLASLCRTSKRLRDIATPVLYFRFTTLRGAETAIPFLVAISQRKFLGLCVRKLDLCLATSMDKIIDQRIFQTTRVDGKMTEAQRQILNEAATRLDIDEAFIHLEQFATIVQLILAYTPLVRSVHIATLLAGTVDGRWGYTILKQLAAQVPRRVSLDYLRNLYLEHVNDMNHGSNYSLQYFAGIFKLAPSIDTLHMDTCSGIDLPRHIMTRPRVSLANVTTLSLAQGNTPSNAVKWMVRDCAQLKHFQYYSSGYPVVNRVTPKEIIQVLRLHKDSLLSLSLLLKAKTTRDFHMGIRMPPCADGEQIVSLEAFTKLEILELNAPSIRFPKADTPGYHTYVLREMSPQSIKHFRFTTPQKECIANLKTVADYRANRFPHLRSVYLTNSSRVFPEETAFDTNEIEVVRERLLNARVRFEYVELANS</sequence>
<dbReference type="Proteomes" id="UP000826661">
    <property type="component" value="Chromosome V"/>
</dbReference>
<evidence type="ECO:0008006" key="3">
    <source>
        <dbReference type="Google" id="ProtNLM"/>
    </source>
</evidence>
<accession>A0A8G0PHX9</accession>
<evidence type="ECO:0000313" key="1">
    <source>
        <dbReference type="EMBL" id="QYT03201.1"/>
    </source>
</evidence>
<keyword evidence="2" id="KW-1185">Reference proteome</keyword>